<reference evidence="2 3" key="1">
    <citation type="journal article" date="2013" name="PLoS Genet.">
        <title>The genome and development-dependent transcriptomes of Pyronema confluens: a window into fungal evolution.</title>
        <authorList>
            <person name="Traeger S."/>
            <person name="Altegoer F."/>
            <person name="Freitag M."/>
            <person name="Gabaldon T."/>
            <person name="Kempken F."/>
            <person name="Kumar A."/>
            <person name="Marcet-Houben M."/>
            <person name="Poggeler S."/>
            <person name="Stajich J.E."/>
            <person name="Nowrousian M."/>
        </authorList>
    </citation>
    <scope>NUCLEOTIDE SEQUENCE [LARGE SCALE GENOMIC DNA]</scope>
    <source>
        <strain evidence="3">CBS 100304</strain>
        <tissue evidence="2">Vegetative mycelium</tissue>
    </source>
</reference>
<organism evidence="2 3">
    <name type="scientific">Pyronema omphalodes (strain CBS 100304)</name>
    <name type="common">Pyronema confluens</name>
    <dbReference type="NCBI Taxonomy" id="1076935"/>
    <lineage>
        <taxon>Eukaryota</taxon>
        <taxon>Fungi</taxon>
        <taxon>Dikarya</taxon>
        <taxon>Ascomycota</taxon>
        <taxon>Pezizomycotina</taxon>
        <taxon>Pezizomycetes</taxon>
        <taxon>Pezizales</taxon>
        <taxon>Pyronemataceae</taxon>
        <taxon>Pyronema</taxon>
    </lineage>
</organism>
<evidence type="ECO:0000313" key="3">
    <source>
        <dbReference type="Proteomes" id="UP000018144"/>
    </source>
</evidence>
<keyword evidence="3" id="KW-1185">Reference proteome</keyword>
<dbReference type="AlphaFoldDB" id="U4LVE5"/>
<keyword evidence="1" id="KW-0175">Coiled coil</keyword>
<gene>
    <name evidence="2" type="ORF">PCON_03766</name>
</gene>
<dbReference type="EMBL" id="HF936539">
    <property type="protein sequence ID" value="CCX34502.1"/>
    <property type="molecule type" value="Genomic_DNA"/>
</dbReference>
<proteinExistence type="predicted"/>
<evidence type="ECO:0000313" key="2">
    <source>
        <dbReference type="EMBL" id="CCX34502.1"/>
    </source>
</evidence>
<sequence length="147" mass="17055">MDVQRELMRVKVTQKEYLFIREQLRKTEEKRLLLVREIRYLKNGHAALKKEATSLRSDRTQLNNYFRAAEEQARILEEQNKELTNLVKVQSEKAKIVVDILAGCGFAENKDSKENYQLVKEALNSIIMKGDTADVLEGSGHEKMDED</sequence>
<evidence type="ECO:0000256" key="1">
    <source>
        <dbReference type="SAM" id="Coils"/>
    </source>
</evidence>
<dbReference type="Proteomes" id="UP000018144">
    <property type="component" value="Unassembled WGS sequence"/>
</dbReference>
<feature type="coiled-coil region" evidence="1">
    <location>
        <begin position="59"/>
        <end position="93"/>
    </location>
</feature>
<accession>U4LVE5</accession>
<name>U4LVE5_PYROM</name>
<protein>
    <submittedName>
        <fullName evidence="2">Uncharacterized protein</fullName>
    </submittedName>
</protein>